<dbReference type="InterPro" id="IPR001012">
    <property type="entry name" value="UBX_dom"/>
</dbReference>
<gene>
    <name evidence="3" type="ORF">EPUL_001065</name>
</gene>
<sequence length="440" mass="48492">MFFKGDLQSAISEAVKESKSVACFVTANGPWAFIDNGEESQLWESEFLQDLKIKEILSGQSVLLRLETGSIEAGYLTAIFPIPKTPTFLVIKNGQLKEYLISGIEKEEFQRRLKNLLCPDEPTLPDPSSTTPAPDELGQASIQSHTPTPTLNTPDVSITSKVEEKPSNKDNELLPESSSQTSSIQSILQDQNNALKKKKLQDRDERARILKRVEDDKINRRNEAARRKVERDRYDNISAGEATQIKPNKSTSNVLSYDTSSLLIRLFDGSTMRTKFPCTATLSNEVRNYISQHQPAIPDQPYVFKHVLSPLPNRKIEAAEETQSLRDLGCVPSATFILAPISVYTEAYSMGMGAKTSNIVGGVISNGWGLVRGGLGLVTGALGAVVGNSVADNRGNDYQQIKNNDLPVPQITSPTNIGTQMSTLEERNRVDEPQFYNGNS</sequence>
<dbReference type="STRING" id="225359.A0A2S4PUU7"/>
<dbReference type="Pfam" id="PF00789">
    <property type="entry name" value="UBX"/>
    <property type="match status" value="1"/>
</dbReference>
<feature type="compositionally biased region" description="Low complexity" evidence="1">
    <location>
        <begin position="177"/>
        <end position="186"/>
    </location>
</feature>
<dbReference type="PROSITE" id="PS50033">
    <property type="entry name" value="UBX"/>
    <property type="match status" value="1"/>
</dbReference>
<dbReference type="EMBL" id="PEDP01000494">
    <property type="protein sequence ID" value="POS85813.1"/>
    <property type="molecule type" value="Genomic_DNA"/>
</dbReference>
<dbReference type="AlphaFoldDB" id="A0A2S4PUU7"/>
<feature type="compositionally biased region" description="Polar residues" evidence="1">
    <location>
        <begin position="140"/>
        <end position="160"/>
    </location>
</feature>
<dbReference type="InterPro" id="IPR029071">
    <property type="entry name" value="Ubiquitin-like_domsf"/>
</dbReference>
<reference evidence="3 4" key="1">
    <citation type="submission" date="2017-10" db="EMBL/GenBank/DDBJ databases">
        <title>Development of genomic resources for the powdery mildew, Erysiphe pulchra.</title>
        <authorList>
            <person name="Wadl P.A."/>
            <person name="Mack B.M."/>
            <person name="Moore G."/>
            <person name="Beltz S.B."/>
        </authorList>
    </citation>
    <scope>NUCLEOTIDE SEQUENCE [LARGE SCALE GENOMIC DNA]</scope>
    <source>
        <strain evidence="3">Cflorida</strain>
    </source>
</reference>
<organism evidence="3 4">
    <name type="scientific">Erysiphe pulchra</name>
    <dbReference type="NCBI Taxonomy" id="225359"/>
    <lineage>
        <taxon>Eukaryota</taxon>
        <taxon>Fungi</taxon>
        <taxon>Dikarya</taxon>
        <taxon>Ascomycota</taxon>
        <taxon>Pezizomycotina</taxon>
        <taxon>Leotiomycetes</taxon>
        <taxon>Erysiphales</taxon>
        <taxon>Erysiphaceae</taxon>
        <taxon>Erysiphe</taxon>
    </lineage>
</organism>
<dbReference type="SMART" id="SM00166">
    <property type="entry name" value="UBX"/>
    <property type="match status" value="1"/>
</dbReference>
<evidence type="ECO:0000313" key="3">
    <source>
        <dbReference type="EMBL" id="POS85813.1"/>
    </source>
</evidence>
<evidence type="ECO:0000256" key="1">
    <source>
        <dbReference type="SAM" id="MobiDB-lite"/>
    </source>
</evidence>
<accession>A0A2S4PUU7</accession>
<dbReference type="SUPFAM" id="SSF54236">
    <property type="entry name" value="Ubiquitin-like"/>
    <property type="match status" value="1"/>
</dbReference>
<dbReference type="Pfam" id="PF23187">
    <property type="entry name" value="UBX7_N"/>
    <property type="match status" value="1"/>
</dbReference>
<feature type="domain" description="UBX" evidence="2">
    <location>
        <begin position="255"/>
        <end position="338"/>
    </location>
</feature>
<dbReference type="PANTHER" id="PTHR46424">
    <property type="entry name" value="UBX DOMAIN-CONTAINING PROTEIN 4"/>
    <property type="match status" value="1"/>
</dbReference>
<feature type="region of interest" description="Disordered" evidence="1">
    <location>
        <begin position="118"/>
        <end position="186"/>
    </location>
</feature>
<feature type="compositionally biased region" description="Basic and acidic residues" evidence="1">
    <location>
        <begin position="161"/>
        <end position="172"/>
    </location>
</feature>
<feature type="non-terminal residue" evidence="3">
    <location>
        <position position="440"/>
    </location>
</feature>
<proteinExistence type="predicted"/>
<evidence type="ECO:0000259" key="2">
    <source>
        <dbReference type="PROSITE" id="PS50033"/>
    </source>
</evidence>
<comment type="caution">
    <text evidence="3">The sequence shown here is derived from an EMBL/GenBank/DDBJ whole genome shotgun (WGS) entry which is preliminary data.</text>
</comment>
<keyword evidence="4" id="KW-1185">Reference proteome</keyword>
<dbReference type="Gene3D" id="3.10.20.90">
    <property type="entry name" value="Phosphatidylinositol 3-kinase Catalytic Subunit, Chain A, domain 1"/>
    <property type="match status" value="1"/>
</dbReference>
<dbReference type="PANTHER" id="PTHR46424:SF1">
    <property type="entry name" value="UBX DOMAIN-CONTAINING PROTEIN 4"/>
    <property type="match status" value="1"/>
</dbReference>
<dbReference type="GO" id="GO:0036503">
    <property type="term" value="P:ERAD pathway"/>
    <property type="evidence" value="ECO:0007669"/>
    <property type="project" value="TreeGrafter"/>
</dbReference>
<name>A0A2S4PUU7_9PEZI</name>
<evidence type="ECO:0000313" key="4">
    <source>
        <dbReference type="Proteomes" id="UP000237438"/>
    </source>
</evidence>
<dbReference type="OrthoDB" id="2445133at2759"/>
<dbReference type="Proteomes" id="UP000237438">
    <property type="component" value="Unassembled WGS sequence"/>
</dbReference>
<protein>
    <recommendedName>
        <fullName evidence="2">UBX domain-containing protein</fullName>
    </recommendedName>
</protein>
<dbReference type="GO" id="GO:0005783">
    <property type="term" value="C:endoplasmic reticulum"/>
    <property type="evidence" value="ECO:0007669"/>
    <property type="project" value="TreeGrafter"/>
</dbReference>